<sequence>MPDAGSTETGFWKTLGSRLEGAPLDAIKLVAAVLMIGDHVDTILLDGHAVPLWRLGRIAFPLFCLAAALHLARGHDPGRYVLTLLLIAVPTQPIYATAFPYGTTEASILVTLAAGTAFAVWLAKAGAWRHAVLAAGLACVLLLPSLAKTGVDFGLAGVLVPGAFLLALTGRAGGVAWLVAVILALNVHGWHPRGEAPLPSAMFDAATILVGVAAIVLFAMGLQGRPRFLPRYALHAFYPGHLLALVGLRAAGFAIGS</sequence>
<accession>A0ABQ4THP8</accession>
<feature type="transmembrane region" description="Helical" evidence="1">
    <location>
        <begin position="52"/>
        <end position="72"/>
    </location>
</feature>
<keyword evidence="3" id="KW-1185">Reference proteome</keyword>
<organism evidence="2 3">
    <name type="scientific">Methylobacterium thuringiense</name>
    <dbReference type="NCBI Taxonomy" id="1003091"/>
    <lineage>
        <taxon>Bacteria</taxon>
        <taxon>Pseudomonadati</taxon>
        <taxon>Pseudomonadota</taxon>
        <taxon>Alphaproteobacteria</taxon>
        <taxon>Hyphomicrobiales</taxon>
        <taxon>Methylobacteriaceae</taxon>
        <taxon>Methylobacterium</taxon>
    </lineage>
</organism>
<protein>
    <recommendedName>
        <fullName evidence="4">Conjugal transfer protein TraX</fullName>
    </recommendedName>
</protein>
<dbReference type="EMBL" id="BPRA01000003">
    <property type="protein sequence ID" value="GJE54354.1"/>
    <property type="molecule type" value="Genomic_DNA"/>
</dbReference>
<feature type="transmembrane region" description="Helical" evidence="1">
    <location>
        <begin position="79"/>
        <end position="100"/>
    </location>
</feature>
<evidence type="ECO:0000313" key="2">
    <source>
        <dbReference type="EMBL" id="GJE54354.1"/>
    </source>
</evidence>
<evidence type="ECO:0000256" key="1">
    <source>
        <dbReference type="SAM" id="Phobius"/>
    </source>
</evidence>
<dbReference type="RefSeq" id="WP_238230757.1">
    <property type="nucleotide sequence ID" value="NZ_BPRA01000003.1"/>
</dbReference>
<evidence type="ECO:0008006" key="4">
    <source>
        <dbReference type="Google" id="ProtNLM"/>
    </source>
</evidence>
<feature type="transmembrane region" description="Helical" evidence="1">
    <location>
        <begin position="130"/>
        <end position="147"/>
    </location>
</feature>
<feature type="transmembrane region" description="Helical" evidence="1">
    <location>
        <begin position="234"/>
        <end position="255"/>
    </location>
</feature>
<reference evidence="2" key="2">
    <citation type="submission" date="2021-08" db="EMBL/GenBank/DDBJ databases">
        <authorList>
            <person name="Tani A."/>
            <person name="Ola A."/>
            <person name="Ogura Y."/>
            <person name="Katsura K."/>
            <person name="Hayashi T."/>
        </authorList>
    </citation>
    <scope>NUCLEOTIDE SEQUENCE</scope>
    <source>
        <strain evidence="2">DSM 23674</strain>
    </source>
</reference>
<keyword evidence="1" id="KW-1133">Transmembrane helix</keyword>
<feature type="transmembrane region" description="Helical" evidence="1">
    <location>
        <begin position="203"/>
        <end position="222"/>
    </location>
</feature>
<name>A0ABQ4THP8_9HYPH</name>
<feature type="transmembrane region" description="Helical" evidence="1">
    <location>
        <begin position="106"/>
        <end position="123"/>
    </location>
</feature>
<feature type="transmembrane region" description="Helical" evidence="1">
    <location>
        <begin position="153"/>
        <end position="168"/>
    </location>
</feature>
<keyword evidence="1" id="KW-0472">Membrane</keyword>
<feature type="transmembrane region" description="Helical" evidence="1">
    <location>
        <begin position="175"/>
        <end position="191"/>
    </location>
</feature>
<dbReference type="Proteomes" id="UP001055101">
    <property type="component" value="Unassembled WGS sequence"/>
</dbReference>
<proteinExistence type="predicted"/>
<reference evidence="2" key="1">
    <citation type="journal article" date="2021" name="Front. Microbiol.">
        <title>Comprehensive Comparative Genomics and Phenotyping of Methylobacterium Species.</title>
        <authorList>
            <person name="Alessa O."/>
            <person name="Ogura Y."/>
            <person name="Fujitani Y."/>
            <person name="Takami H."/>
            <person name="Hayashi T."/>
            <person name="Sahin N."/>
            <person name="Tani A."/>
        </authorList>
    </citation>
    <scope>NUCLEOTIDE SEQUENCE</scope>
    <source>
        <strain evidence="2">DSM 23674</strain>
    </source>
</reference>
<evidence type="ECO:0000313" key="3">
    <source>
        <dbReference type="Proteomes" id="UP001055101"/>
    </source>
</evidence>
<dbReference type="InterPro" id="IPR008875">
    <property type="entry name" value="TraX"/>
</dbReference>
<keyword evidence="1" id="KW-0812">Transmembrane</keyword>
<comment type="caution">
    <text evidence="2">The sequence shown here is derived from an EMBL/GenBank/DDBJ whole genome shotgun (WGS) entry which is preliminary data.</text>
</comment>
<gene>
    <name evidence="2" type="ORF">EKPJFOCH_0829</name>
</gene>
<dbReference type="Pfam" id="PF05857">
    <property type="entry name" value="TraX"/>
    <property type="match status" value="1"/>
</dbReference>